<sequence>MSQANHSDDRVRAQSAVAYSIQHSAESALSGPRPPTGAYPGMMGNAVPRSLDLEDADSAMGGGEHASSAQSMTSSTLQYRLVHGRKFHREVGIAVYWGAIDEEQQASLDMIHHVLTLACRGKLANAPLDRKATSVCACNMSMCVGLELRLTPGMQKVLDVGSGTGAWAMDFADENPHVEVIGTDLSPIQPYWVSPNLRFEIEDCTQDWTYAANSFDYVHMRWLIGSIRDWQGLFEQAFRACRPGGWVESFEPSLTLRNEYDSISEHSAMGRWGKLFIEGGKRTGASFTVVDDDVQERAMRAAGFVDIGSFSFKCPVGNWPKEPRLKEMGRFAQLSLSSDVEGFILHTALAMGWSKEDVDVYAAQLERELLSGRQQPFYCQKRGKKHFQAGLQAPSGRFTLNGRQGFIVPAARNGAATTTTSPAAMPPRRHALSVLAVLVLSASCLVSAQFPSDTANLTTVRSPVNSDVSISYKSPDGACTTAFSSQKQYTGWVNVPGDFPTNLFFWFVAAREPADVLTIWLNGGPGSSSLYGMFNGVGPCSIVEKGLDEYETLVNEWGWDRASNMLFIDQPNQVGFSFDTPTNGSLDLLTGNISYPASPPPNGQSFSSYVNGTFNSPEATNTANTTVKAGMAVWHLLQGFLAKFPEYNPSGSKGLGVNLFAESYGGKYGPVFADVWSKQNEKRLSNQLPRNSTLEIRLASLGIINGCVDDLIQTPFYPAFANGNTYGFQGYSSVLARHMNASLYATNGCLDLIDKCRTAQGLLDPDNLGSVDSVNTECSAAYSKCYKDSVAPFGDSGRSFYDIASSRPDSFPPSTYIEYLNQPGVQKAIGAVTNFTSVSLNVMNAFLKTGDYVRGPLLPGIAALLSAGVRVALVYGDRDYICNWLGGEAIADAIAQQSSDTYGARYEEAGHAPIIVNDSYIGGVVRQYGNLSFSRIYQAGHAVPAYQPETAFQVFARIIMGTSISTGDKVDLSTFKTEGDATADEHKEELPDAPGATCWVRNKDSCSRDQMEMLKNGDGVVINGVLYSASSEWPLASKTTASSATTSATSATEMGGDPSSALSADLTGVFTATSTPDSRANPGPIGQAGSFALFTVVGVLAWIW</sequence>
<dbReference type="CDD" id="cd02440">
    <property type="entry name" value="AdoMet_MTases"/>
    <property type="match status" value="1"/>
</dbReference>
<evidence type="ECO:0000256" key="3">
    <source>
        <dbReference type="ARBA" id="ARBA00022670"/>
    </source>
</evidence>
<proteinExistence type="inferred from homology"/>
<dbReference type="EC" id="3.4.16.-" evidence="6"/>
<accession>A0A9P8V7J9</accession>
<reference evidence="8" key="1">
    <citation type="journal article" date="2021" name="Nat. Commun.">
        <title>Genetic determinants of endophytism in the Arabidopsis root mycobiome.</title>
        <authorList>
            <person name="Mesny F."/>
            <person name="Miyauchi S."/>
            <person name="Thiergart T."/>
            <person name="Pickel B."/>
            <person name="Atanasova L."/>
            <person name="Karlsson M."/>
            <person name="Huettel B."/>
            <person name="Barry K.W."/>
            <person name="Haridas S."/>
            <person name="Chen C."/>
            <person name="Bauer D."/>
            <person name="Andreopoulos W."/>
            <person name="Pangilinan J."/>
            <person name="LaButti K."/>
            <person name="Riley R."/>
            <person name="Lipzen A."/>
            <person name="Clum A."/>
            <person name="Drula E."/>
            <person name="Henrissat B."/>
            <person name="Kohler A."/>
            <person name="Grigoriev I.V."/>
            <person name="Martin F.M."/>
            <person name="Hacquard S."/>
        </authorList>
    </citation>
    <scope>NUCLEOTIDE SEQUENCE</scope>
    <source>
        <strain evidence="8">MPI-SDFR-AT-0117</strain>
    </source>
</reference>
<dbReference type="Pfam" id="PF00450">
    <property type="entry name" value="Peptidase_S10"/>
    <property type="match status" value="1"/>
</dbReference>
<dbReference type="Proteomes" id="UP000770015">
    <property type="component" value="Unassembled WGS sequence"/>
</dbReference>
<dbReference type="InterPro" id="IPR029063">
    <property type="entry name" value="SAM-dependent_MTases_sf"/>
</dbReference>
<dbReference type="PROSITE" id="PS00131">
    <property type="entry name" value="CARBOXYPEPT_SER_SER"/>
    <property type="match status" value="1"/>
</dbReference>
<dbReference type="InterPro" id="IPR018202">
    <property type="entry name" value="Ser_caboxypep_ser_AS"/>
</dbReference>
<dbReference type="Pfam" id="PF13489">
    <property type="entry name" value="Methyltransf_23"/>
    <property type="match status" value="1"/>
</dbReference>
<name>A0A9P8V7J9_9PEZI</name>
<evidence type="ECO:0000256" key="2">
    <source>
        <dbReference type="ARBA" id="ARBA00022645"/>
    </source>
</evidence>
<keyword evidence="5" id="KW-0325">Glycoprotein</keyword>
<dbReference type="SUPFAM" id="SSF53335">
    <property type="entry name" value="S-adenosyl-L-methionine-dependent methyltransferases"/>
    <property type="match status" value="1"/>
</dbReference>
<dbReference type="GO" id="GO:0006508">
    <property type="term" value="P:proteolysis"/>
    <property type="evidence" value="ECO:0007669"/>
    <property type="project" value="UniProtKB-KW"/>
</dbReference>
<dbReference type="GO" id="GO:0004185">
    <property type="term" value="F:serine-type carboxypeptidase activity"/>
    <property type="evidence" value="ECO:0007669"/>
    <property type="project" value="UniProtKB-UniRule"/>
</dbReference>
<dbReference type="InterPro" id="IPR029058">
    <property type="entry name" value="AB_hydrolase_fold"/>
</dbReference>
<evidence type="ECO:0000313" key="9">
    <source>
        <dbReference type="Proteomes" id="UP000770015"/>
    </source>
</evidence>
<comment type="caution">
    <text evidence="8">The sequence shown here is derived from an EMBL/GenBank/DDBJ whole genome shotgun (WGS) entry which is preliminary data.</text>
</comment>
<dbReference type="PANTHER" id="PTHR11802:SF404">
    <property type="entry name" value="CARBOXYPEPTIDASE"/>
    <property type="match status" value="1"/>
</dbReference>
<keyword evidence="4 6" id="KW-0378">Hydrolase</keyword>
<dbReference type="AlphaFoldDB" id="A0A9P8V7J9"/>
<evidence type="ECO:0000256" key="4">
    <source>
        <dbReference type="ARBA" id="ARBA00022801"/>
    </source>
</evidence>
<evidence type="ECO:0000313" key="8">
    <source>
        <dbReference type="EMBL" id="KAH6678853.1"/>
    </source>
</evidence>
<dbReference type="InterPro" id="IPR001563">
    <property type="entry name" value="Peptidase_S10"/>
</dbReference>
<dbReference type="EMBL" id="JAGSXJ010000021">
    <property type="protein sequence ID" value="KAH6678853.1"/>
    <property type="molecule type" value="Genomic_DNA"/>
</dbReference>
<dbReference type="OrthoDB" id="443318at2759"/>
<dbReference type="PRINTS" id="PR00724">
    <property type="entry name" value="CRBOXYPTASEC"/>
</dbReference>
<evidence type="ECO:0000256" key="1">
    <source>
        <dbReference type="ARBA" id="ARBA00009431"/>
    </source>
</evidence>
<keyword evidence="3 6" id="KW-0645">Protease</keyword>
<evidence type="ECO:0000256" key="6">
    <source>
        <dbReference type="RuleBase" id="RU361156"/>
    </source>
</evidence>
<protein>
    <recommendedName>
        <fullName evidence="6">Carboxypeptidase</fullName>
        <ecNumber evidence="6">3.4.16.-</ecNumber>
    </recommendedName>
</protein>
<keyword evidence="2 6" id="KW-0121">Carboxypeptidase</keyword>
<comment type="similarity">
    <text evidence="1 6">Belongs to the peptidase S10 family.</text>
</comment>
<organism evidence="8 9">
    <name type="scientific">Plectosphaerella plurivora</name>
    <dbReference type="NCBI Taxonomy" id="936078"/>
    <lineage>
        <taxon>Eukaryota</taxon>
        <taxon>Fungi</taxon>
        <taxon>Dikarya</taxon>
        <taxon>Ascomycota</taxon>
        <taxon>Pezizomycotina</taxon>
        <taxon>Sordariomycetes</taxon>
        <taxon>Hypocreomycetidae</taxon>
        <taxon>Glomerellales</taxon>
        <taxon>Plectosphaerellaceae</taxon>
        <taxon>Plectosphaerella</taxon>
    </lineage>
</organism>
<dbReference type="SUPFAM" id="SSF53474">
    <property type="entry name" value="alpha/beta-Hydrolases"/>
    <property type="match status" value="1"/>
</dbReference>
<evidence type="ECO:0000256" key="7">
    <source>
        <dbReference type="SAM" id="MobiDB-lite"/>
    </source>
</evidence>
<feature type="region of interest" description="Disordered" evidence="7">
    <location>
        <begin position="23"/>
        <end position="47"/>
    </location>
</feature>
<dbReference type="PANTHER" id="PTHR11802">
    <property type="entry name" value="SERINE PROTEASE FAMILY S10 SERINE CARBOXYPEPTIDASE"/>
    <property type="match status" value="1"/>
</dbReference>
<evidence type="ECO:0000256" key="5">
    <source>
        <dbReference type="ARBA" id="ARBA00023180"/>
    </source>
</evidence>
<dbReference type="Gene3D" id="3.40.50.150">
    <property type="entry name" value="Vaccinia Virus protein VP39"/>
    <property type="match status" value="1"/>
</dbReference>
<dbReference type="Gene3D" id="3.40.50.1820">
    <property type="entry name" value="alpha/beta hydrolase"/>
    <property type="match status" value="1"/>
</dbReference>
<keyword evidence="9" id="KW-1185">Reference proteome</keyword>
<dbReference type="GO" id="GO:0000324">
    <property type="term" value="C:fungal-type vacuole"/>
    <property type="evidence" value="ECO:0007669"/>
    <property type="project" value="TreeGrafter"/>
</dbReference>
<dbReference type="PROSITE" id="PS00560">
    <property type="entry name" value="CARBOXYPEPT_SER_HIS"/>
    <property type="match status" value="1"/>
</dbReference>
<dbReference type="InterPro" id="IPR033124">
    <property type="entry name" value="Ser_caboxypep_his_AS"/>
</dbReference>
<gene>
    <name evidence="8" type="ORF">F5X68DRAFT_277860</name>
</gene>